<comment type="caution">
    <text evidence="2">The sequence shown here is derived from an EMBL/GenBank/DDBJ whole genome shotgun (WGS) entry which is preliminary data.</text>
</comment>
<organism evidence="2">
    <name type="scientific">Tanacetum cinerariifolium</name>
    <name type="common">Dalmatian daisy</name>
    <name type="synonym">Chrysanthemum cinerariifolium</name>
    <dbReference type="NCBI Taxonomy" id="118510"/>
    <lineage>
        <taxon>Eukaryota</taxon>
        <taxon>Viridiplantae</taxon>
        <taxon>Streptophyta</taxon>
        <taxon>Embryophyta</taxon>
        <taxon>Tracheophyta</taxon>
        <taxon>Spermatophyta</taxon>
        <taxon>Magnoliopsida</taxon>
        <taxon>eudicotyledons</taxon>
        <taxon>Gunneridae</taxon>
        <taxon>Pentapetalae</taxon>
        <taxon>asterids</taxon>
        <taxon>campanulids</taxon>
        <taxon>Asterales</taxon>
        <taxon>Asteraceae</taxon>
        <taxon>Asteroideae</taxon>
        <taxon>Anthemideae</taxon>
        <taxon>Anthemidinae</taxon>
        <taxon>Tanacetum</taxon>
    </lineage>
</organism>
<feature type="compositionally biased region" description="Basic and acidic residues" evidence="1">
    <location>
        <begin position="147"/>
        <end position="156"/>
    </location>
</feature>
<evidence type="ECO:0000256" key="1">
    <source>
        <dbReference type="SAM" id="MobiDB-lite"/>
    </source>
</evidence>
<evidence type="ECO:0000313" key="2">
    <source>
        <dbReference type="EMBL" id="GEU29855.1"/>
    </source>
</evidence>
<feature type="compositionally biased region" description="Basic and acidic residues" evidence="1">
    <location>
        <begin position="634"/>
        <end position="651"/>
    </location>
</feature>
<sequence length="1266" mass="141732">MQTQKSKIDMGKAINDDLVVTESSGTESEVQDNNSRPGNDTNAHDTDIRPIYDEEPMTKIQEKVFAIAALKNDLKKLKGNSVDTKFAKTSVLGKPVLRPLRNQSVVRQPNACKHERPSMSKQRFASQVDVNHNASKLVTQHYLPKKSESAFAKPDHMIASSSSRNSSKNMPRFSSNDMVHDHYLDEAKKNKQERDRNSKPSVMTPARFQSTTNDSKPKPRSTNHSSRSLLMSKSSCVTMPAMPKADHSKNPSSFFDHTRFSVLHIQSHKIKERNKPVDQKSHTQIPGRQIFTGHKFSPNKTFAVYEKISPRSDLRNKVESEPPHGSNVDISKIHEYKQTLDLSVGTSINVPKEQSLDVSADQNSSDPAPECQTIALNHDSLSPAIQRQEKVTQADRTVTTSNELDLLFNPMFDELLNGFSKIVSKSSAVSAADVLNQRQQYTTPLNNHTTPAPLYDEFINIFSNPVQDQGETSTRHVNSSNMHNFYQRCPLSLHQREGRQSQATNILLQGSPKDIYTLINHYIDAKDIWDNVKMLLEGRQNRGQGNNAEGACATGYGGANNIVMNANSGQARQIKCYNCNGIGYIDVVCEHNKVHEMHDDVQPNYAINSHADYTNDSNMIPYDQKLQPKSKERRRLEWKQPKSKPAIEKSSKPAHALKSKVTKERPSKASTTKPPKLKPAKGKSTKITPPQKAGKAQREPELEHQGKGDEDDIELAIQMSLESFQALSQAHVEGVAIRELVAAIFTEEPAAHSLLDQTLEKAVRLLLDHSEPTYDEFIIDLYPKVQEILKFLVDEHVILEDLISLTRTLSLMKNLEDAYVVRDQFINGKSTEDEIKKPNVEAKVVSMVTVLVYQASSSVPSLSTSVLVINLSPPKPASSTIQNIRSRVFNLEHRDLPHKIDKVIHESVREGLHVALQAQLRDRFTKLPEAKMKEILHQRMFETGTYKSLPKNAALYEALEASMERANRDKLLTRNGKVLKETMTSTREVLQLPRSRTTSSHSDLSPEEKDRYNADSRATNILLQGSLKDIYTLINHYTNAKDIWDNVKMLLEGTKSRFKTVILQNVQGRQNRGQGNNAQGATGYVGAHNRDLALNVNNVFQADDCDAFDSNVDEAPTAQTMLMANLSSAYLVYGEASPSYDSDILSELFGRGGLIISLHSSLIISLHSGLINPLHSGSINPFHSGLINTPHSDKMANENVPTPAPTRSDDQILPFVAWVFIKKSNFVLDLHKGKKNLIFHIFVDILHNTNFFKAFTASTSVLTIYI</sequence>
<feature type="region of interest" description="Disordered" evidence="1">
    <location>
        <begin position="1"/>
        <end position="53"/>
    </location>
</feature>
<feature type="compositionally biased region" description="Basic and acidic residues" evidence="1">
    <location>
        <begin position="1"/>
        <end position="10"/>
    </location>
</feature>
<feature type="compositionally biased region" description="Basic residues" evidence="1">
    <location>
        <begin position="675"/>
        <end position="684"/>
    </location>
</feature>
<feature type="compositionally biased region" description="Polar residues" evidence="1">
    <location>
        <begin position="608"/>
        <end position="618"/>
    </location>
</feature>
<feature type="compositionally biased region" description="Polar residues" evidence="1">
    <location>
        <begin position="21"/>
        <end position="41"/>
    </location>
</feature>
<feature type="region of interest" description="Disordered" evidence="1">
    <location>
        <begin position="147"/>
        <end position="230"/>
    </location>
</feature>
<name>A0A699GP59_TANCI</name>
<feature type="compositionally biased region" description="Basic and acidic residues" evidence="1">
    <location>
        <begin position="42"/>
        <end position="53"/>
    </location>
</feature>
<feature type="region of interest" description="Disordered" evidence="1">
    <location>
        <begin position="984"/>
        <end position="1012"/>
    </location>
</feature>
<accession>A0A699GP59</accession>
<feature type="compositionally biased region" description="Basic and acidic residues" evidence="1">
    <location>
        <begin position="178"/>
        <end position="198"/>
    </location>
</feature>
<reference evidence="2" key="1">
    <citation type="journal article" date="2019" name="Sci. Rep.">
        <title>Draft genome of Tanacetum cinerariifolium, the natural source of mosquito coil.</title>
        <authorList>
            <person name="Yamashiro T."/>
            <person name="Shiraishi A."/>
            <person name="Satake H."/>
            <person name="Nakayama K."/>
        </authorList>
    </citation>
    <scope>NUCLEOTIDE SEQUENCE</scope>
</reference>
<feature type="compositionally biased region" description="Basic and acidic residues" evidence="1">
    <location>
        <begin position="696"/>
        <end position="707"/>
    </location>
</feature>
<dbReference type="EMBL" id="BKCJ010000106">
    <property type="protein sequence ID" value="GEU29855.1"/>
    <property type="molecule type" value="Genomic_DNA"/>
</dbReference>
<feature type="compositionally biased region" description="Polar residues" evidence="1">
    <location>
        <begin position="984"/>
        <end position="1003"/>
    </location>
</feature>
<feature type="region of interest" description="Disordered" evidence="1">
    <location>
        <begin position="312"/>
        <end position="332"/>
    </location>
</feature>
<feature type="region of interest" description="Disordered" evidence="1">
    <location>
        <begin position="608"/>
        <end position="707"/>
    </location>
</feature>
<feature type="compositionally biased region" description="Basic and acidic residues" evidence="1">
    <location>
        <begin position="312"/>
        <end position="322"/>
    </location>
</feature>
<feature type="compositionally biased region" description="Polar residues" evidence="1">
    <location>
        <begin position="207"/>
        <end position="224"/>
    </location>
</feature>
<gene>
    <name evidence="2" type="ORF">Tci_001833</name>
</gene>
<protein>
    <submittedName>
        <fullName evidence="2">Integrase, catalytic region, zinc finger, CCHC-type, peptidase aspartic, catalytic</fullName>
    </submittedName>
</protein>
<feature type="compositionally biased region" description="Polar residues" evidence="1">
    <location>
        <begin position="168"/>
        <end position="177"/>
    </location>
</feature>
<dbReference type="AlphaFoldDB" id="A0A699GP59"/>
<proteinExistence type="predicted"/>